<sequence length="48" mass="5146">MNSAQVAASFSQAAVSPKREVLLREFLALAKMASAIALPFLLLSLAWI</sequence>
<dbReference type="GeneID" id="78079024"/>
<accession>A0AAE7DZI8</accession>
<dbReference type="RefSeq" id="WP_171381338.1">
    <property type="nucleotide sequence ID" value="NZ_CP053543.1"/>
</dbReference>
<reference evidence="2" key="2">
    <citation type="submission" date="2022-11" db="EMBL/GenBank/DDBJ databases">
        <title>Role of the vibriolysin VemA secreted by the emergent pathogen Vibrio europaeus in the colonization of Manila clam mucus.</title>
        <authorList>
            <person name="Martinez C."/>
            <person name="Rodriguez S."/>
            <person name="Vences A."/>
            <person name="Barja J.L."/>
            <person name="Toranzo A.E."/>
            <person name="Dubert J."/>
        </authorList>
    </citation>
    <scope>NUCLEOTIDE SEQUENCE</scope>
    <source>
        <strain evidence="2">3454</strain>
    </source>
</reference>
<dbReference type="Proteomes" id="UP001150001">
    <property type="component" value="Unassembled WGS sequence"/>
</dbReference>
<evidence type="ECO:0000313" key="2">
    <source>
        <dbReference type="EMBL" id="MDC5739016.1"/>
    </source>
</evidence>
<dbReference type="Proteomes" id="UP000501443">
    <property type="component" value="Chromosome 2"/>
</dbReference>
<keyword evidence="1" id="KW-0812">Transmembrane</keyword>
<dbReference type="EMBL" id="JAPFIT010000010">
    <property type="protein sequence ID" value="MDC5739016.1"/>
    <property type="molecule type" value="Genomic_DNA"/>
</dbReference>
<protein>
    <submittedName>
        <fullName evidence="3">Uncharacterized protein</fullName>
    </submittedName>
</protein>
<reference evidence="3 4" key="1">
    <citation type="submission" date="2020-05" db="EMBL/GenBank/DDBJ databases">
        <title>First description outside Europe of the emergent pathogen for shellfish aquaculture Vibrio europaeus.</title>
        <authorList>
            <person name="Dubert J."/>
            <person name="Rojas R."/>
        </authorList>
    </citation>
    <scope>NUCLEOTIDE SEQUENCE [LARGE SCALE GENOMIC DNA]</scope>
    <source>
        <strain evidence="3 4">NPI-1</strain>
    </source>
</reference>
<name>A0AAE7DZI8_9VIBR</name>
<evidence type="ECO:0000313" key="3">
    <source>
        <dbReference type="EMBL" id="QJY39293.1"/>
    </source>
</evidence>
<organism evidence="3 4">
    <name type="scientific">Vibrio europaeus</name>
    <dbReference type="NCBI Taxonomy" id="300876"/>
    <lineage>
        <taxon>Bacteria</taxon>
        <taxon>Pseudomonadati</taxon>
        <taxon>Pseudomonadota</taxon>
        <taxon>Gammaproteobacteria</taxon>
        <taxon>Vibrionales</taxon>
        <taxon>Vibrionaceae</taxon>
        <taxon>Vibrio</taxon>
        <taxon>Vibrio oreintalis group</taxon>
    </lineage>
</organism>
<evidence type="ECO:0000256" key="1">
    <source>
        <dbReference type="SAM" id="Phobius"/>
    </source>
</evidence>
<feature type="transmembrane region" description="Helical" evidence="1">
    <location>
        <begin position="26"/>
        <end position="47"/>
    </location>
</feature>
<dbReference type="AlphaFoldDB" id="A0AAE7DZI8"/>
<gene>
    <name evidence="3" type="ORF">HOO69_22435</name>
    <name evidence="2" type="ORF">OPW20_03000</name>
</gene>
<keyword evidence="1" id="KW-0472">Membrane</keyword>
<dbReference type="EMBL" id="CP053543">
    <property type="protein sequence ID" value="QJY39293.1"/>
    <property type="molecule type" value="Genomic_DNA"/>
</dbReference>
<proteinExistence type="predicted"/>
<keyword evidence="5" id="KW-1185">Reference proteome</keyword>
<evidence type="ECO:0000313" key="4">
    <source>
        <dbReference type="Proteomes" id="UP000501443"/>
    </source>
</evidence>
<evidence type="ECO:0000313" key="5">
    <source>
        <dbReference type="Proteomes" id="UP001150001"/>
    </source>
</evidence>
<keyword evidence="1" id="KW-1133">Transmembrane helix</keyword>